<dbReference type="EMBL" id="MU004240">
    <property type="protein sequence ID" value="KAF2665758.1"/>
    <property type="molecule type" value="Genomic_DNA"/>
</dbReference>
<keyword evidence="7" id="KW-1185">Reference proteome</keyword>
<dbReference type="Gene3D" id="2.30.29.30">
    <property type="entry name" value="Pleckstrin-homology domain (PH domain)/Phosphotyrosine-binding domain (PTB)"/>
    <property type="match status" value="1"/>
</dbReference>
<dbReference type="InterPro" id="IPR050454">
    <property type="entry name" value="RTT106/SSRP1_HistChap/FACT"/>
</dbReference>
<dbReference type="InterPro" id="IPR013719">
    <property type="entry name" value="RTT106/SPT16-like_middle_dom"/>
</dbReference>
<dbReference type="InterPro" id="IPR011993">
    <property type="entry name" value="PH-like_dom_sf"/>
</dbReference>
<name>A0A6A6U3Q1_9PEZI</name>
<comment type="subunit">
    <text evidence="3">Interacts with histones H3 and H4.</text>
</comment>
<feature type="domain" description="Histone chaperone RTT106/FACT complex subunit SPT16-like middle" evidence="5">
    <location>
        <begin position="213"/>
        <end position="307"/>
    </location>
</feature>
<dbReference type="PANTHER" id="PTHR45849">
    <property type="entry name" value="FACT COMPLEX SUBUNIT SSRP1"/>
    <property type="match status" value="1"/>
</dbReference>
<dbReference type="PANTHER" id="PTHR45849:SF3">
    <property type="entry name" value="HISTONE CHAPERONE RTT106"/>
    <property type="match status" value="1"/>
</dbReference>
<evidence type="ECO:0000256" key="3">
    <source>
        <dbReference type="ARBA" id="ARBA00038654"/>
    </source>
</evidence>
<feature type="compositionally biased region" description="Basic and acidic residues" evidence="4">
    <location>
        <begin position="349"/>
        <end position="358"/>
    </location>
</feature>
<accession>A0A6A6U3Q1</accession>
<comment type="similarity">
    <text evidence="1">Belongs to the RTT106 family.</text>
</comment>
<feature type="region of interest" description="Disordered" evidence="4">
    <location>
        <begin position="48"/>
        <end position="70"/>
    </location>
</feature>
<gene>
    <name evidence="6" type="ORF">BT63DRAFT_428708</name>
</gene>
<feature type="compositionally biased region" description="Acidic residues" evidence="4">
    <location>
        <begin position="359"/>
        <end position="404"/>
    </location>
</feature>
<protein>
    <submittedName>
        <fullName evidence="6">Rtt106-domain-containing protein</fullName>
    </submittedName>
</protein>
<organism evidence="6 7">
    <name type="scientific">Microthyrium microscopicum</name>
    <dbReference type="NCBI Taxonomy" id="703497"/>
    <lineage>
        <taxon>Eukaryota</taxon>
        <taxon>Fungi</taxon>
        <taxon>Dikarya</taxon>
        <taxon>Ascomycota</taxon>
        <taxon>Pezizomycotina</taxon>
        <taxon>Dothideomycetes</taxon>
        <taxon>Dothideomycetes incertae sedis</taxon>
        <taxon>Microthyriales</taxon>
        <taxon>Microthyriaceae</taxon>
        <taxon>Microthyrium</taxon>
    </lineage>
</organism>
<dbReference type="Pfam" id="PF08512">
    <property type="entry name" value="Rttp106-like_middle"/>
    <property type="match status" value="1"/>
</dbReference>
<evidence type="ECO:0000313" key="7">
    <source>
        <dbReference type="Proteomes" id="UP000799302"/>
    </source>
</evidence>
<comment type="function">
    <text evidence="2">Histones H3 and H4 chaperone involved in the nucleosome formation and heterochromatin silencing. Required for the deposition of H3K56ac-carrying H3-H4 complex onto newly-replicated DNA. Plays a role in the transcriptional regulation of the cell-cycle dependent histone genes by creating a repressive structure at the core histone gene promoter.</text>
</comment>
<dbReference type="SUPFAM" id="SSF50729">
    <property type="entry name" value="PH domain-like"/>
    <property type="match status" value="1"/>
</dbReference>
<evidence type="ECO:0000256" key="2">
    <source>
        <dbReference type="ARBA" id="ARBA00037550"/>
    </source>
</evidence>
<feature type="region of interest" description="Disordered" evidence="4">
    <location>
        <begin position="322"/>
        <end position="404"/>
    </location>
</feature>
<evidence type="ECO:0000313" key="6">
    <source>
        <dbReference type="EMBL" id="KAF2665758.1"/>
    </source>
</evidence>
<dbReference type="Proteomes" id="UP000799302">
    <property type="component" value="Unassembled WGS sequence"/>
</dbReference>
<evidence type="ECO:0000256" key="1">
    <source>
        <dbReference type="ARBA" id="ARBA00006159"/>
    </source>
</evidence>
<reference evidence="6" key="1">
    <citation type="journal article" date="2020" name="Stud. Mycol.">
        <title>101 Dothideomycetes genomes: a test case for predicting lifestyles and emergence of pathogens.</title>
        <authorList>
            <person name="Haridas S."/>
            <person name="Albert R."/>
            <person name="Binder M."/>
            <person name="Bloem J."/>
            <person name="Labutti K."/>
            <person name="Salamov A."/>
            <person name="Andreopoulos B."/>
            <person name="Baker S."/>
            <person name="Barry K."/>
            <person name="Bills G."/>
            <person name="Bluhm B."/>
            <person name="Cannon C."/>
            <person name="Castanera R."/>
            <person name="Culley D."/>
            <person name="Daum C."/>
            <person name="Ezra D."/>
            <person name="Gonzalez J."/>
            <person name="Henrissat B."/>
            <person name="Kuo A."/>
            <person name="Liang C."/>
            <person name="Lipzen A."/>
            <person name="Lutzoni F."/>
            <person name="Magnuson J."/>
            <person name="Mondo S."/>
            <person name="Nolan M."/>
            <person name="Ohm R."/>
            <person name="Pangilinan J."/>
            <person name="Park H.-J."/>
            <person name="Ramirez L."/>
            <person name="Alfaro M."/>
            <person name="Sun H."/>
            <person name="Tritt A."/>
            <person name="Yoshinaga Y."/>
            <person name="Zwiers L.-H."/>
            <person name="Turgeon B."/>
            <person name="Goodwin S."/>
            <person name="Spatafora J."/>
            <person name="Crous P."/>
            <person name="Grigoriev I."/>
        </authorList>
    </citation>
    <scope>NUCLEOTIDE SEQUENCE</scope>
    <source>
        <strain evidence="6">CBS 115976</strain>
    </source>
</reference>
<sequence>MSPKAKQAIAKAFADRPDLVQGLQGVIDRSPFDGETLIKLADYVSSLKTQSTNGSTPSSQPTTKKRKLDGDQEMADVGGSVLFTCSDISFSVPVRKKLRLEGLNGGLRGLDAAGNTEVSVSWDKIEHVFCLPVPDRAKPSNNFVILPSQEAPDVDPVVWTAPEQNPKNPDPTHTVDYVAQQLNNQLARFGKQVLYPDEADFVSEVGAKMGRKQFGVRAHRGSKEGHLFFLSPGILFAFKKPLLFLPFHNITSISYTSVLQRTFNLSIAAREPGTDTEIEIEFSMLDQEDYGGIDAYIKRHGLNDASLAATRRAKVYNVNAPKNAKAGADGSTAAPATQNGAAQDDGESEIQKAERMLQDAEDEDEEDYVEGQEDEEEYSSEDEDYASGDEEDAEEEEEDAADEE</sequence>
<proteinExistence type="inferred from homology"/>
<dbReference type="GO" id="GO:0031491">
    <property type="term" value="F:nucleosome binding"/>
    <property type="evidence" value="ECO:0007669"/>
    <property type="project" value="TreeGrafter"/>
</dbReference>
<evidence type="ECO:0000256" key="4">
    <source>
        <dbReference type="SAM" id="MobiDB-lite"/>
    </source>
</evidence>
<evidence type="ECO:0000259" key="5">
    <source>
        <dbReference type="SMART" id="SM01287"/>
    </source>
</evidence>
<dbReference type="OrthoDB" id="75754at2759"/>
<feature type="compositionally biased region" description="Polar residues" evidence="4">
    <location>
        <begin position="48"/>
        <end position="62"/>
    </location>
</feature>
<dbReference type="GO" id="GO:0042393">
    <property type="term" value="F:histone binding"/>
    <property type="evidence" value="ECO:0007669"/>
    <property type="project" value="TreeGrafter"/>
</dbReference>
<dbReference type="SMART" id="SM01287">
    <property type="entry name" value="Rtt106"/>
    <property type="match status" value="1"/>
</dbReference>
<dbReference type="AlphaFoldDB" id="A0A6A6U3Q1"/>